<organism evidence="1 2">
    <name type="scientific">Gordonia tangerina</name>
    <dbReference type="NCBI Taxonomy" id="2911060"/>
    <lineage>
        <taxon>Bacteria</taxon>
        <taxon>Bacillati</taxon>
        <taxon>Actinomycetota</taxon>
        <taxon>Actinomycetes</taxon>
        <taxon>Mycobacteriales</taxon>
        <taxon>Gordoniaceae</taxon>
        <taxon>Gordonia</taxon>
    </lineage>
</organism>
<proteinExistence type="predicted"/>
<accession>A0ABS9DD92</accession>
<reference evidence="1" key="1">
    <citation type="submission" date="2022-01" db="EMBL/GenBank/DDBJ databases">
        <title>Gordonia xiamenensis sp. nov., isolated from surface seawater in Xiamen.</title>
        <authorList>
            <person name="He Y.F."/>
        </authorList>
    </citation>
    <scope>NUCLEOTIDE SEQUENCE</scope>
    <source>
        <strain evidence="1">GW1C4-4</strain>
    </source>
</reference>
<keyword evidence="2" id="KW-1185">Reference proteome</keyword>
<protein>
    <recommendedName>
        <fullName evidence="3">Replication protein</fullName>
    </recommendedName>
</protein>
<comment type="caution">
    <text evidence="1">The sequence shown here is derived from an EMBL/GenBank/DDBJ whole genome shotgun (WGS) entry which is preliminary data.</text>
</comment>
<sequence>MVSDTLTDSVMRYVGTVTGILPNVDNLNDIIGRRRGSTRRALESAAGMVNHRTNPRPKIDIDPYGRRALITGSGALNACDSQSPLCPRCAHRVTEVAWDSAMIHLDAEANPWTGKVQGKLWLITALTRDDCGLREQFEVIKRYLEALRGDTKGAGIRLLLGVREVNARITWESFHPHVHAVIWTASETAPDLRNLRMALRRHHGSELTVSHLDMRGGAVTPENANELIRYCLKEFQPIASDRTIDSIATKGAGLPGLLRLSELPGGLGVTARGMVDRLMLAQYGRAREGHLPASSLMTAQRRPTKSPGSSHFRGIKFQDWDAYDRSHPAQVKQGVRDAVDWAGYWMLPEGTDPRAIPSDEELTDRSRWAEEMGDPAAEAHALGNRWDTLMAQEREDQADNHPTPEMIADQAREAAEWGDGADAERWAWEAFWAAEAEGNNSTSTPEREGREWRGESIPLDTKGFRDRTRGIRRRTRRVSITTRLNVNRRESRDRAPPRFCAGVVTRARPHEVRTPRRIFVRVDVFHPILRAGPPPSGEH</sequence>
<gene>
    <name evidence="1" type="ORF">L1892_02180</name>
</gene>
<dbReference type="Proteomes" id="UP001108089">
    <property type="component" value="Unassembled WGS sequence"/>
</dbReference>
<evidence type="ECO:0000313" key="2">
    <source>
        <dbReference type="Proteomes" id="UP001108089"/>
    </source>
</evidence>
<dbReference type="RefSeq" id="WP_235721794.1">
    <property type="nucleotide sequence ID" value="NZ_JAKGCU010000001.1"/>
</dbReference>
<evidence type="ECO:0008006" key="3">
    <source>
        <dbReference type="Google" id="ProtNLM"/>
    </source>
</evidence>
<evidence type="ECO:0000313" key="1">
    <source>
        <dbReference type="EMBL" id="MCF3937189.1"/>
    </source>
</evidence>
<name>A0ABS9DD92_9ACTN</name>
<dbReference type="EMBL" id="JAKGCU010000001">
    <property type="protein sequence ID" value="MCF3937189.1"/>
    <property type="molecule type" value="Genomic_DNA"/>
</dbReference>